<evidence type="ECO:0000259" key="1">
    <source>
        <dbReference type="Pfam" id="PF00085"/>
    </source>
</evidence>
<dbReference type="InterPro" id="IPR036249">
    <property type="entry name" value="Thioredoxin-like_sf"/>
</dbReference>
<gene>
    <name evidence="2" type="ORF">SAMN05192558_106186</name>
</gene>
<dbReference type="OrthoDB" id="1495530at2"/>
<organism evidence="2 3">
    <name type="scientific">Actinokineospora alba</name>
    <dbReference type="NCBI Taxonomy" id="504798"/>
    <lineage>
        <taxon>Bacteria</taxon>
        <taxon>Bacillati</taxon>
        <taxon>Actinomycetota</taxon>
        <taxon>Actinomycetes</taxon>
        <taxon>Pseudonocardiales</taxon>
        <taxon>Pseudonocardiaceae</taxon>
        <taxon>Actinokineospora</taxon>
    </lineage>
</organism>
<name>A0A1H0PM60_9PSEU</name>
<dbReference type="AlphaFoldDB" id="A0A1H0PM60"/>
<reference evidence="3" key="1">
    <citation type="submission" date="2016-10" db="EMBL/GenBank/DDBJ databases">
        <authorList>
            <person name="Varghese N."/>
            <person name="Submissions S."/>
        </authorList>
    </citation>
    <scope>NUCLEOTIDE SEQUENCE [LARGE SCALE GENOMIC DNA]</scope>
    <source>
        <strain evidence="3">IBRC-M 10655</strain>
    </source>
</reference>
<evidence type="ECO:0000313" key="2">
    <source>
        <dbReference type="EMBL" id="SDP06197.1"/>
    </source>
</evidence>
<dbReference type="InterPro" id="IPR013766">
    <property type="entry name" value="Thioredoxin_domain"/>
</dbReference>
<dbReference type="RefSeq" id="WP_091376187.1">
    <property type="nucleotide sequence ID" value="NZ_FNDV01000006.1"/>
</dbReference>
<dbReference type="Proteomes" id="UP000199651">
    <property type="component" value="Unassembled WGS sequence"/>
</dbReference>
<protein>
    <submittedName>
        <fullName evidence="2">Thioredoxin</fullName>
    </submittedName>
</protein>
<feature type="domain" description="Thioredoxin" evidence="1">
    <location>
        <begin position="47"/>
        <end position="131"/>
    </location>
</feature>
<proteinExistence type="predicted"/>
<evidence type="ECO:0000313" key="3">
    <source>
        <dbReference type="Proteomes" id="UP000199651"/>
    </source>
</evidence>
<dbReference type="CDD" id="cd02947">
    <property type="entry name" value="TRX_family"/>
    <property type="match status" value="1"/>
</dbReference>
<dbReference type="STRING" id="504798.SAMN05421871_106266"/>
<accession>A0A1H0PM60</accession>
<dbReference type="Pfam" id="PF00085">
    <property type="entry name" value="Thioredoxin"/>
    <property type="match status" value="1"/>
</dbReference>
<dbReference type="SUPFAM" id="SSF52833">
    <property type="entry name" value="Thioredoxin-like"/>
    <property type="match status" value="1"/>
</dbReference>
<keyword evidence="3" id="KW-1185">Reference proteome</keyword>
<dbReference type="Gene3D" id="3.40.30.10">
    <property type="entry name" value="Glutaredoxin"/>
    <property type="match status" value="1"/>
</dbReference>
<sequence>MIGGLVAIGTLLLATLIGVWLRRRDGQVRTRNTATVPADVRAVLDPRATVTLVQLSTTFCAPCRHARVILADLADKTDGLAHTDIDLTDRPELAQRLAVLRTPTTLAVDSRGAEILRVGGVPQRESLLAALRPHLSA</sequence>
<dbReference type="EMBL" id="FNJB01000006">
    <property type="protein sequence ID" value="SDP06197.1"/>
    <property type="molecule type" value="Genomic_DNA"/>
</dbReference>